<keyword evidence="2" id="KW-1185">Reference proteome</keyword>
<reference evidence="1 2" key="1">
    <citation type="submission" date="2014-10" db="EMBL/GenBank/DDBJ databases">
        <title>Pedobacter Kyungheensis.</title>
        <authorList>
            <person name="Anderson B.M."/>
            <person name="Newman J.D."/>
        </authorList>
    </citation>
    <scope>NUCLEOTIDE SEQUENCE [LARGE SCALE GENOMIC DNA]</scope>
    <source>
        <strain evidence="1 2">KACC 16221</strain>
    </source>
</reference>
<name>A0A0C1FG91_9SPHI</name>
<organism evidence="1 2">
    <name type="scientific">Pedobacter kyungheensis</name>
    <dbReference type="NCBI Taxonomy" id="1069985"/>
    <lineage>
        <taxon>Bacteria</taxon>
        <taxon>Pseudomonadati</taxon>
        <taxon>Bacteroidota</taxon>
        <taxon>Sphingobacteriia</taxon>
        <taxon>Sphingobacteriales</taxon>
        <taxon>Sphingobacteriaceae</taxon>
        <taxon>Pedobacter</taxon>
    </lineage>
</organism>
<protein>
    <submittedName>
        <fullName evidence="1">Uncharacterized protein</fullName>
    </submittedName>
</protein>
<dbReference type="EMBL" id="JSYN01000023">
    <property type="protein sequence ID" value="KIA92032.1"/>
    <property type="molecule type" value="Genomic_DNA"/>
</dbReference>
<dbReference type="Proteomes" id="UP000031246">
    <property type="component" value="Unassembled WGS sequence"/>
</dbReference>
<evidence type="ECO:0000313" key="2">
    <source>
        <dbReference type="Proteomes" id="UP000031246"/>
    </source>
</evidence>
<accession>A0A0C1FG91</accession>
<comment type="caution">
    <text evidence="1">The sequence shown here is derived from an EMBL/GenBank/DDBJ whole genome shotgun (WGS) entry which is preliminary data.</text>
</comment>
<gene>
    <name evidence="1" type="ORF">OC25_18195</name>
</gene>
<proteinExistence type="predicted"/>
<evidence type="ECO:0000313" key="1">
    <source>
        <dbReference type="EMBL" id="KIA92032.1"/>
    </source>
</evidence>
<dbReference type="AlphaFoldDB" id="A0A0C1FG91"/>
<sequence length="74" mass="8547">MYSFIRIYMTNIFVHDKLPTSTLLELKVGDAISNNHDLSGNIEKIEISETDEFLMFRFVLPAGEIIVRKLKQVC</sequence>